<keyword evidence="1" id="KW-0732">Signal</keyword>
<keyword evidence="5" id="KW-1185">Reference proteome</keyword>
<dbReference type="NCBIfam" id="TIGR01840">
    <property type="entry name" value="esterase_phb"/>
    <property type="match status" value="1"/>
</dbReference>
<feature type="region of interest" description="Disordered" evidence="3">
    <location>
        <begin position="1"/>
        <end position="23"/>
    </location>
</feature>
<evidence type="ECO:0000256" key="1">
    <source>
        <dbReference type="ARBA" id="ARBA00022729"/>
    </source>
</evidence>
<gene>
    <name evidence="4" type="ORF">IC63_10605</name>
</gene>
<dbReference type="InterPro" id="IPR029058">
    <property type="entry name" value="AB_hydrolase_fold"/>
</dbReference>
<dbReference type="InterPro" id="IPR050955">
    <property type="entry name" value="Plant_Biomass_Hydrol_Est"/>
</dbReference>
<dbReference type="Pfam" id="PF10503">
    <property type="entry name" value="Esterase_PHB"/>
    <property type="match status" value="1"/>
</dbReference>
<reference evidence="4 5" key="2">
    <citation type="submission" date="2014-10" db="EMBL/GenBank/DDBJ databases">
        <title>Paracoccus sanguinis sp. nov., isolated from clinical specimens of New York State patients.</title>
        <authorList>
            <person name="Mingle L.A."/>
            <person name="Cole J.A."/>
            <person name="Lapierre P."/>
            <person name="Musser K.A."/>
        </authorList>
    </citation>
    <scope>NUCLEOTIDE SEQUENCE [LARGE SCALE GENOMIC DNA]</scope>
    <source>
        <strain evidence="4 5">HAMBI 3106</strain>
    </source>
</reference>
<dbReference type="Gene3D" id="3.40.50.1820">
    <property type="entry name" value="alpha/beta hydrolase"/>
    <property type="match status" value="1"/>
</dbReference>
<dbReference type="PANTHER" id="PTHR43037:SF1">
    <property type="entry name" value="BLL1128 PROTEIN"/>
    <property type="match status" value="1"/>
</dbReference>
<reference evidence="4 5" key="1">
    <citation type="submission" date="2014-09" db="EMBL/GenBank/DDBJ databases">
        <authorList>
            <person name="McGinnis J.M."/>
            <person name="Wolfgang W.J."/>
        </authorList>
    </citation>
    <scope>NUCLEOTIDE SEQUENCE [LARGE SCALE GENOMIC DNA]</scope>
    <source>
        <strain evidence="4 5">HAMBI 3106</strain>
    </source>
</reference>
<dbReference type="OrthoDB" id="9767239at2"/>
<dbReference type="EMBL" id="JRKS01000032">
    <property type="protein sequence ID" value="KGJ06291.1"/>
    <property type="molecule type" value="Genomic_DNA"/>
</dbReference>
<proteinExistence type="predicted"/>
<comment type="caution">
    <text evidence="4">The sequence shown here is derived from an EMBL/GenBank/DDBJ whole genome shotgun (WGS) entry which is preliminary data.</text>
</comment>
<evidence type="ECO:0000313" key="4">
    <source>
        <dbReference type="EMBL" id="KGJ06291.1"/>
    </source>
</evidence>
<evidence type="ECO:0008006" key="6">
    <source>
        <dbReference type="Google" id="ProtNLM"/>
    </source>
</evidence>
<sequence length="390" mass="40563">MDHSFAAAMRRAMEQTRGGDPTAATRTIQSALGICPAGASGAEPAAGPLIEGAARRVDPAAAAERPARRPAADLADPAAPTISARLPRLRLGKVVDLLKGGVGRLAPAHGPAPAPEPPEGARWERHSFRGTAGARDYRLYVPASLPDGPQGLVLMLHGCTQNPEDFAAGTRMNDQAERAGLILVYPEQTRAENPQGCWNWFRPGDQSGRAGEPAILAALALDVAERFEVPRDRIFAAGLSAGGAMAAILGTERPEVFSAVAVHSGLPAGAATDVATAFAAMRSGAAGRKPLKARTIILHGTADATVARANGEAVLEAAKAAHPGREDTRSDLTGRPWRETVIRDGGGRPMVAHWQVEGLGHAWSGGDARGSYADPKGPDASAEIVRFFLS</sequence>
<evidence type="ECO:0000313" key="5">
    <source>
        <dbReference type="Proteomes" id="UP000029917"/>
    </source>
</evidence>
<evidence type="ECO:0000256" key="2">
    <source>
        <dbReference type="ARBA" id="ARBA00022801"/>
    </source>
</evidence>
<dbReference type="PANTHER" id="PTHR43037">
    <property type="entry name" value="UNNAMED PRODUCT-RELATED"/>
    <property type="match status" value="1"/>
</dbReference>
<feature type="region of interest" description="Disordered" evidence="3">
    <location>
        <begin position="57"/>
        <end position="76"/>
    </location>
</feature>
<evidence type="ECO:0000256" key="3">
    <source>
        <dbReference type="SAM" id="MobiDB-lite"/>
    </source>
</evidence>
<dbReference type="InterPro" id="IPR010126">
    <property type="entry name" value="Esterase_phb"/>
</dbReference>
<dbReference type="SUPFAM" id="SSF53474">
    <property type="entry name" value="alpha/beta-Hydrolases"/>
    <property type="match status" value="2"/>
</dbReference>
<protein>
    <recommendedName>
        <fullName evidence="6">Esterase</fullName>
    </recommendedName>
</protein>
<dbReference type="Proteomes" id="UP000029917">
    <property type="component" value="Unassembled WGS sequence"/>
</dbReference>
<dbReference type="STRING" id="690417.IC63_10605"/>
<keyword evidence="2" id="KW-0378">Hydrolase</keyword>
<dbReference type="RefSeq" id="WP_036719947.1">
    <property type="nucleotide sequence ID" value="NZ_JRKS01000032.1"/>
</dbReference>
<dbReference type="GO" id="GO:0005576">
    <property type="term" value="C:extracellular region"/>
    <property type="evidence" value="ECO:0007669"/>
    <property type="project" value="InterPro"/>
</dbReference>
<dbReference type="AlphaFoldDB" id="A0A099F7Q4"/>
<organism evidence="4 5">
    <name type="scientific">Paracoccus sphaerophysae</name>
    <dbReference type="NCBI Taxonomy" id="690417"/>
    <lineage>
        <taxon>Bacteria</taxon>
        <taxon>Pseudomonadati</taxon>
        <taxon>Pseudomonadota</taxon>
        <taxon>Alphaproteobacteria</taxon>
        <taxon>Rhodobacterales</taxon>
        <taxon>Paracoccaceae</taxon>
        <taxon>Paracoccus</taxon>
    </lineage>
</organism>
<dbReference type="GO" id="GO:0016787">
    <property type="term" value="F:hydrolase activity"/>
    <property type="evidence" value="ECO:0007669"/>
    <property type="project" value="UniProtKB-KW"/>
</dbReference>
<name>A0A099F7Q4_9RHOB</name>
<accession>A0A099F7Q4</accession>